<name>A0AB39L3M8_9MICC</name>
<dbReference type="InterPro" id="IPR001753">
    <property type="entry name" value="Enoyl-CoA_hydra/iso"/>
</dbReference>
<dbReference type="EMBL" id="CP163302">
    <property type="protein sequence ID" value="XDP44939.1"/>
    <property type="molecule type" value="Genomic_DNA"/>
</dbReference>
<gene>
    <name evidence="2" type="ORF">AB5L97_16960</name>
</gene>
<evidence type="ECO:0000256" key="1">
    <source>
        <dbReference type="SAM" id="MobiDB-lite"/>
    </source>
</evidence>
<dbReference type="PANTHER" id="PTHR11941">
    <property type="entry name" value="ENOYL-COA HYDRATASE-RELATED"/>
    <property type="match status" value="1"/>
</dbReference>
<dbReference type="InterPro" id="IPR029045">
    <property type="entry name" value="ClpP/crotonase-like_dom_sf"/>
</dbReference>
<dbReference type="AlphaFoldDB" id="A0AB39L3M8"/>
<dbReference type="GO" id="GO:0003824">
    <property type="term" value="F:catalytic activity"/>
    <property type="evidence" value="ECO:0007669"/>
    <property type="project" value="UniProtKB-ARBA"/>
</dbReference>
<dbReference type="Gene3D" id="3.90.226.10">
    <property type="entry name" value="2-enoyl-CoA Hydratase, Chain A, domain 1"/>
    <property type="match status" value="1"/>
</dbReference>
<evidence type="ECO:0000313" key="2">
    <source>
        <dbReference type="EMBL" id="XDP44939.1"/>
    </source>
</evidence>
<dbReference type="Pfam" id="PF00378">
    <property type="entry name" value="ECH_1"/>
    <property type="match status" value="1"/>
</dbReference>
<dbReference type="GO" id="GO:0006635">
    <property type="term" value="P:fatty acid beta-oxidation"/>
    <property type="evidence" value="ECO:0007669"/>
    <property type="project" value="TreeGrafter"/>
</dbReference>
<dbReference type="RefSeq" id="WP_369045540.1">
    <property type="nucleotide sequence ID" value="NZ_CP163302.1"/>
</dbReference>
<dbReference type="KEGG" id="spue:AB5L97_16960"/>
<sequence length="317" mass="32655">MAQANTTPAEATVGIGAQGRTAGPGTASSGLTAAGGEGAASSASSPQEGASPAQEGGARLDASGFSTLVVQERADRVHVRLHRPAVRNAIDATMVDELHAVCAHLEAHPKVLILSGTPASVAPGGKGVFASGADIAQLRERRRDDALAGINSAVFDRIAKLPMPVIAALEGYALGGGAELAYAADFRIGTQSLRVGNPETGLGIMAAAGATWRLRELVGEPLAKEVLLAGKVLTGEQCLAAGLVTELVEPEALLDAAQALADRIGAQDPLAVRISKAVFHTPREVHPLIDTLAQGMLFESQAKFDRMQAFLDRKKTK</sequence>
<feature type="compositionally biased region" description="Low complexity" evidence="1">
    <location>
        <begin position="21"/>
        <end position="32"/>
    </location>
</feature>
<dbReference type="SUPFAM" id="SSF52096">
    <property type="entry name" value="ClpP/crotonase"/>
    <property type="match status" value="1"/>
</dbReference>
<reference evidence="2" key="1">
    <citation type="submission" date="2024-07" db="EMBL/GenBank/DDBJ databases">
        <authorList>
            <person name="fu j."/>
        </authorList>
    </citation>
    <scope>NUCLEOTIDE SEQUENCE</scope>
    <source>
        <strain evidence="2">P10A9</strain>
    </source>
</reference>
<proteinExistence type="predicted"/>
<dbReference type="PANTHER" id="PTHR11941:SF54">
    <property type="entry name" value="ENOYL-COA HYDRATASE, MITOCHONDRIAL"/>
    <property type="match status" value="1"/>
</dbReference>
<feature type="region of interest" description="Disordered" evidence="1">
    <location>
        <begin position="1"/>
        <end position="58"/>
    </location>
</feature>
<dbReference type="CDD" id="cd06558">
    <property type="entry name" value="crotonase-like"/>
    <property type="match status" value="1"/>
</dbReference>
<organism evidence="2">
    <name type="scientific">Sinomonas puerhi</name>
    <dbReference type="NCBI Taxonomy" id="3238584"/>
    <lineage>
        <taxon>Bacteria</taxon>
        <taxon>Bacillati</taxon>
        <taxon>Actinomycetota</taxon>
        <taxon>Actinomycetes</taxon>
        <taxon>Micrococcales</taxon>
        <taxon>Micrococcaceae</taxon>
        <taxon>Sinomonas</taxon>
    </lineage>
</organism>
<feature type="compositionally biased region" description="Low complexity" evidence="1">
    <location>
        <begin position="39"/>
        <end position="54"/>
    </location>
</feature>
<protein>
    <submittedName>
        <fullName evidence="2">Enoyl-CoA hydratase/isomerase family protein</fullName>
    </submittedName>
</protein>
<accession>A0AB39L3M8</accession>